<reference evidence="3" key="3">
    <citation type="submission" date="2022-11" db="EMBL/GenBank/DDBJ databases">
        <title>Chitin-degrading and fungicidal potential of chitinolytic bacterial strains from marine environment of the Pacific Ocean regions.</title>
        <authorList>
            <person name="Pentekhina I."/>
            <person name="Nedashkovskaya O."/>
            <person name="Seitkalieva A."/>
            <person name="Podvolotskaya A."/>
            <person name="Tekutyeva L."/>
            <person name="Balabanova L."/>
        </authorList>
    </citation>
    <scope>NUCLEOTIDE SEQUENCE</scope>
    <source>
        <strain evidence="3">KMM 6838</strain>
    </source>
</reference>
<dbReference type="GeneID" id="76606707"/>
<dbReference type="RefSeq" id="WP_067150517.1">
    <property type="nucleotide sequence ID" value="NZ_CP014864.1"/>
</dbReference>
<accession>A0A143HIW2</accession>
<feature type="signal peptide" evidence="1">
    <location>
        <begin position="1"/>
        <end position="27"/>
    </location>
</feature>
<protein>
    <submittedName>
        <fullName evidence="3">DUF6515 family protein</fullName>
    </submittedName>
</protein>
<dbReference type="Proteomes" id="UP001209730">
    <property type="component" value="Unassembled WGS sequence"/>
</dbReference>
<reference evidence="4" key="2">
    <citation type="submission" date="2016-03" db="EMBL/GenBank/DDBJ databases">
        <authorList>
            <person name="Lee Y.-S."/>
            <person name="Choi Y.-L."/>
        </authorList>
    </citation>
    <scope>NUCLEOTIDE SEQUENCE [LARGE SCALE GENOMIC DNA]</scope>
    <source>
        <strain evidence="4">DAU221</strain>
    </source>
</reference>
<sequence>MKTLKTLIGAASLLALAAFAFSPPADASPRGYQAGGHDAHWPARHWHKHRHWGPRISIGFVAPILPTGFVTLNVGGLPYYYHGGYFYRPAPTGYVVVSAPLGAAVTALPASAVRVEIGGAIYYRHANTYYQWHPARRAYVVVPAPVAAPAAPLPPTATTSAYTPGQVLETLPTGYTAEVINGIQYYRYGDDYFMPTQRDGREVYVVVRL</sequence>
<gene>
    <name evidence="2" type="ORF">A3224_01440</name>
    <name evidence="3" type="ORF">OQJ68_00715</name>
</gene>
<dbReference type="OrthoDB" id="196716at2"/>
<evidence type="ECO:0000313" key="2">
    <source>
        <dbReference type="EMBL" id="AMX01420.1"/>
    </source>
</evidence>
<dbReference type="EMBL" id="JAPHQB010000001">
    <property type="protein sequence ID" value="MCX2800301.1"/>
    <property type="molecule type" value="Genomic_DNA"/>
</dbReference>
<keyword evidence="4" id="KW-1185">Reference proteome</keyword>
<evidence type="ECO:0000256" key="1">
    <source>
        <dbReference type="SAM" id="SignalP"/>
    </source>
</evidence>
<dbReference type="Pfam" id="PF20125">
    <property type="entry name" value="DUF6515"/>
    <property type="match status" value="1"/>
</dbReference>
<dbReference type="Proteomes" id="UP000076077">
    <property type="component" value="Chromosome"/>
</dbReference>
<name>A0A143HIW2_MICTH</name>
<evidence type="ECO:0000313" key="4">
    <source>
        <dbReference type="Proteomes" id="UP000076077"/>
    </source>
</evidence>
<feature type="chain" id="PRO_5007509549" evidence="1">
    <location>
        <begin position="28"/>
        <end position="209"/>
    </location>
</feature>
<dbReference type="EMBL" id="CP014864">
    <property type="protein sequence ID" value="AMX01420.1"/>
    <property type="molecule type" value="Genomic_DNA"/>
</dbReference>
<keyword evidence="1" id="KW-0732">Signal</keyword>
<reference evidence="2" key="1">
    <citation type="submission" date="2016-03" db="EMBL/GenBank/DDBJ databases">
        <authorList>
            <person name="Ploux O."/>
        </authorList>
    </citation>
    <scope>NUCLEOTIDE SEQUENCE [LARGE SCALE GENOMIC DNA]</scope>
    <source>
        <strain evidence="2">DAU221</strain>
    </source>
</reference>
<dbReference type="KEGG" id="mthd:A3224_01440"/>
<dbReference type="AlphaFoldDB" id="A0A143HIW2"/>
<dbReference type="InterPro" id="IPR045398">
    <property type="entry name" value="DUF6515"/>
</dbReference>
<dbReference type="STRING" id="252514.A3224_01440"/>
<proteinExistence type="predicted"/>
<organism evidence="2 4">
    <name type="scientific">Microbulbifer thermotolerans</name>
    <dbReference type="NCBI Taxonomy" id="252514"/>
    <lineage>
        <taxon>Bacteria</taxon>
        <taxon>Pseudomonadati</taxon>
        <taxon>Pseudomonadota</taxon>
        <taxon>Gammaproteobacteria</taxon>
        <taxon>Cellvibrionales</taxon>
        <taxon>Microbulbiferaceae</taxon>
        <taxon>Microbulbifer</taxon>
    </lineage>
</organism>
<evidence type="ECO:0000313" key="3">
    <source>
        <dbReference type="EMBL" id="MCX2800301.1"/>
    </source>
</evidence>